<evidence type="ECO:0000256" key="1">
    <source>
        <dbReference type="ARBA" id="ARBA00001946"/>
    </source>
</evidence>
<dbReference type="GeneID" id="95458551"/>
<dbReference type="RefSeq" id="WP_152371379.1">
    <property type="nucleotide sequence ID" value="NZ_BMSJ01000002.1"/>
</dbReference>
<dbReference type="EMBL" id="CP023693">
    <property type="protein sequence ID" value="QEV36381.1"/>
    <property type="molecule type" value="Genomic_DNA"/>
</dbReference>
<evidence type="ECO:0000313" key="8">
    <source>
        <dbReference type="Proteomes" id="UP000642014"/>
    </source>
</evidence>
<keyword evidence="3" id="KW-0460">Magnesium</keyword>
<dbReference type="InterPro" id="IPR015797">
    <property type="entry name" value="NUDIX_hydrolase-like_dom_sf"/>
</dbReference>
<evidence type="ECO:0000259" key="4">
    <source>
        <dbReference type="PROSITE" id="PS51462"/>
    </source>
</evidence>
<evidence type="ECO:0000256" key="3">
    <source>
        <dbReference type="ARBA" id="ARBA00022842"/>
    </source>
</evidence>
<reference evidence="5 8" key="1">
    <citation type="journal article" date="2014" name="Int. J. Syst. Evol. Microbiol.">
        <title>Complete genome sequence of Corynebacterium casei LMG S-19264T (=DSM 44701T), isolated from a smear-ripened cheese.</title>
        <authorList>
            <consortium name="US DOE Joint Genome Institute (JGI-PGF)"/>
            <person name="Walter F."/>
            <person name="Albersmeier A."/>
            <person name="Kalinowski J."/>
            <person name="Ruckert C."/>
        </authorList>
    </citation>
    <scope>NUCLEOTIDE SEQUENCE [LARGE SCALE GENOMIC DNA]</scope>
    <source>
        <strain evidence="5 8">JCM 4205</strain>
    </source>
</reference>
<name>A0AAV4KCC4_9ACTN</name>
<dbReference type="Gene3D" id="3.90.79.10">
    <property type="entry name" value="Nucleoside Triphosphate Pyrophosphohydrolase"/>
    <property type="match status" value="1"/>
</dbReference>
<dbReference type="PROSITE" id="PS51462">
    <property type="entry name" value="NUDIX"/>
    <property type="match status" value="1"/>
</dbReference>
<dbReference type="PANTHER" id="PTHR43046">
    <property type="entry name" value="GDP-MANNOSE MANNOSYL HYDROLASE"/>
    <property type="match status" value="1"/>
</dbReference>
<dbReference type="PANTHER" id="PTHR43046:SF12">
    <property type="entry name" value="GDP-MANNOSE MANNOSYL HYDROLASE"/>
    <property type="match status" value="1"/>
</dbReference>
<comment type="cofactor">
    <cofactor evidence="1">
        <name>Mg(2+)</name>
        <dbReference type="ChEBI" id="CHEBI:18420"/>
    </cofactor>
</comment>
<dbReference type="Proteomes" id="UP000642014">
    <property type="component" value="Unassembled WGS sequence"/>
</dbReference>
<dbReference type="EMBL" id="BMSJ01000002">
    <property type="protein sequence ID" value="GGR12654.1"/>
    <property type="molecule type" value="Genomic_DNA"/>
</dbReference>
<dbReference type="Proteomes" id="UP000326029">
    <property type="component" value="Chromosome"/>
</dbReference>
<evidence type="ECO:0000313" key="6">
    <source>
        <dbReference type="EMBL" id="QEV36381.1"/>
    </source>
</evidence>
<dbReference type="SUPFAM" id="SSF55811">
    <property type="entry name" value="Nudix"/>
    <property type="match status" value="2"/>
</dbReference>
<proteinExistence type="predicted"/>
<keyword evidence="2" id="KW-0378">Hydrolase</keyword>
<evidence type="ECO:0000256" key="2">
    <source>
        <dbReference type="ARBA" id="ARBA00022801"/>
    </source>
</evidence>
<dbReference type="InterPro" id="IPR020084">
    <property type="entry name" value="NUDIX_hydrolase_CS"/>
</dbReference>
<sequence>MTTPSAPDESPGTSITDEEYGALRASAALWAGTSVLITDGYGRILVQRVDYRPSCLLPGGAVDKGESPARAAARELREELGVAAVVDRGLAVDWVSAGAFGAPGVMRFPGEILHVYDGGVWDEERIAAIRLPGHEVEAVEFVEPAELPGLMIPGDARRVLSALRARIDGAGPALLEDGVPIAPGVLDRVGALRTARSREHFPFRPAPVPEGLPVRRSGGWLFAPDGRVLVLLDPGTGAARLPGGAPGPVDHGDPWAALVRGAGEEAAVAAARPLYLGHLLGPDGAYALVRHAAVLTRVGPPPAGPAAGRAPVRVLATPEQALELFDWGPHGAAQLAAVHRARTLLGVPRADRRAVTELAGPVTFQGC</sequence>
<evidence type="ECO:0000313" key="5">
    <source>
        <dbReference type="EMBL" id="GGR12654.1"/>
    </source>
</evidence>
<reference evidence="6 7" key="2">
    <citation type="submission" date="2017-09" db="EMBL/GenBank/DDBJ databases">
        <authorList>
            <person name="Lee N."/>
            <person name="Cho B.-K."/>
        </authorList>
    </citation>
    <scope>NUCLEOTIDE SEQUENCE [LARGE SCALE GENOMIC DNA]</scope>
    <source>
        <strain evidence="6 7">ATCC 19740</strain>
    </source>
</reference>
<dbReference type="InterPro" id="IPR000086">
    <property type="entry name" value="NUDIX_hydrolase_dom"/>
</dbReference>
<organism evidence="5 8">
    <name type="scientific">Streptomyces cinereoruber</name>
    <dbReference type="NCBI Taxonomy" id="67260"/>
    <lineage>
        <taxon>Bacteria</taxon>
        <taxon>Bacillati</taxon>
        <taxon>Actinomycetota</taxon>
        <taxon>Actinomycetes</taxon>
        <taxon>Kitasatosporales</taxon>
        <taxon>Streptomycetaceae</taxon>
        <taxon>Streptomyces</taxon>
    </lineage>
</organism>
<dbReference type="AlphaFoldDB" id="A0AAV4KCC4"/>
<protein>
    <submittedName>
        <fullName evidence="6">NUDIX domain-containing protein</fullName>
    </submittedName>
</protein>
<evidence type="ECO:0000313" key="7">
    <source>
        <dbReference type="Proteomes" id="UP000326029"/>
    </source>
</evidence>
<keyword evidence="7" id="KW-1185">Reference proteome</keyword>
<dbReference type="PROSITE" id="PS00893">
    <property type="entry name" value="NUDIX_BOX"/>
    <property type="match status" value="1"/>
</dbReference>
<dbReference type="CDD" id="cd18876">
    <property type="entry name" value="NUDIX_Hydrolase"/>
    <property type="match status" value="1"/>
</dbReference>
<dbReference type="Pfam" id="PF00293">
    <property type="entry name" value="NUDIX"/>
    <property type="match status" value="1"/>
</dbReference>
<accession>A0AAV4KCC4</accession>
<reference evidence="5" key="3">
    <citation type="submission" date="2023-08" db="EMBL/GenBank/DDBJ databases">
        <authorList>
            <person name="Sun Q."/>
            <person name="Ohkuma M."/>
        </authorList>
    </citation>
    <scope>NUCLEOTIDE SEQUENCE</scope>
    <source>
        <strain evidence="5">JCM 4205</strain>
    </source>
</reference>
<feature type="domain" description="Nudix hydrolase" evidence="4">
    <location>
        <begin position="28"/>
        <end position="164"/>
    </location>
</feature>
<gene>
    <name evidence="6" type="ORF">CP977_32885</name>
    <name evidence="5" type="ORF">GCM10010497_13430</name>
</gene>
<dbReference type="GO" id="GO:0016787">
    <property type="term" value="F:hydrolase activity"/>
    <property type="evidence" value="ECO:0007669"/>
    <property type="project" value="UniProtKB-KW"/>
</dbReference>